<dbReference type="PANTHER" id="PTHR24223:SF443">
    <property type="entry name" value="MULTIDRUG-RESISTANCE LIKE PROTEIN 1, ISOFORM I"/>
    <property type="match status" value="1"/>
</dbReference>
<dbReference type="PROSITE" id="PS50893">
    <property type="entry name" value="ABC_TRANSPORTER_2"/>
    <property type="match status" value="2"/>
</dbReference>
<evidence type="ECO:0000256" key="4">
    <source>
        <dbReference type="ARBA" id="ARBA00022554"/>
    </source>
</evidence>
<keyword evidence="8" id="KW-0067">ATP-binding</keyword>
<evidence type="ECO:0000259" key="14">
    <source>
        <dbReference type="PROSITE" id="PS50893"/>
    </source>
</evidence>
<dbReference type="CDD" id="cd18595">
    <property type="entry name" value="ABC_6TM_MRP1_2_3_6_D1_like"/>
    <property type="match status" value="1"/>
</dbReference>
<evidence type="ECO:0000256" key="9">
    <source>
        <dbReference type="ARBA" id="ARBA00022967"/>
    </source>
</evidence>
<keyword evidence="9" id="KW-1278">Translocase</keyword>
<feature type="transmembrane region" description="Helical" evidence="13">
    <location>
        <begin position="296"/>
        <end position="317"/>
    </location>
</feature>
<dbReference type="InterPro" id="IPR003439">
    <property type="entry name" value="ABC_transporter-like_ATP-bd"/>
</dbReference>
<dbReference type="InterPro" id="IPR011527">
    <property type="entry name" value="ABC1_TM_dom"/>
</dbReference>
<feature type="domain" description="ABC transporter" evidence="14">
    <location>
        <begin position="581"/>
        <end position="809"/>
    </location>
</feature>
<keyword evidence="3" id="KW-0813">Transport</keyword>
<dbReference type="Pfam" id="PF00005">
    <property type="entry name" value="ABC_tran"/>
    <property type="match status" value="2"/>
</dbReference>
<evidence type="ECO:0000256" key="10">
    <source>
        <dbReference type="ARBA" id="ARBA00022989"/>
    </source>
</evidence>
<dbReference type="STRING" id="101127.A0A1X2G5G3"/>
<evidence type="ECO:0000256" key="6">
    <source>
        <dbReference type="ARBA" id="ARBA00022737"/>
    </source>
</evidence>
<feature type="transmembrane region" description="Helical" evidence="13">
    <location>
        <begin position="29"/>
        <end position="48"/>
    </location>
</feature>
<proteinExistence type="inferred from homology"/>
<feature type="transmembrane region" description="Helical" evidence="13">
    <location>
        <begin position="487"/>
        <end position="507"/>
    </location>
</feature>
<dbReference type="FunFam" id="1.20.1560.10:FF:000020">
    <property type="entry name" value="ABC metal ion transporter"/>
    <property type="match status" value="1"/>
</dbReference>
<feature type="transmembrane region" description="Helical" evidence="13">
    <location>
        <begin position="113"/>
        <end position="131"/>
    </location>
</feature>
<dbReference type="CDD" id="cd03244">
    <property type="entry name" value="ABCC_MRP_domain2"/>
    <property type="match status" value="1"/>
</dbReference>
<dbReference type="Pfam" id="PF00664">
    <property type="entry name" value="ABC_membrane"/>
    <property type="match status" value="2"/>
</dbReference>
<dbReference type="FunFam" id="3.40.50.300:FF:000450">
    <property type="entry name" value="ABC transporter C family member 2"/>
    <property type="match status" value="1"/>
</dbReference>
<keyword evidence="11 13" id="KW-0472">Membrane</keyword>
<keyword evidence="6" id="KW-0677">Repeat</keyword>
<dbReference type="PROSITE" id="PS50929">
    <property type="entry name" value="ABC_TM1F"/>
    <property type="match status" value="2"/>
</dbReference>
<dbReference type="Proteomes" id="UP000242146">
    <property type="component" value="Unassembled WGS sequence"/>
</dbReference>
<evidence type="ECO:0000256" key="13">
    <source>
        <dbReference type="SAM" id="Phobius"/>
    </source>
</evidence>
<dbReference type="OrthoDB" id="6500128at2759"/>
<feature type="transmembrane region" description="Helical" evidence="13">
    <location>
        <begin position="1036"/>
        <end position="1058"/>
    </location>
</feature>
<evidence type="ECO:0000256" key="11">
    <source>
        <dbReference type="ARBA" id="ARBA00023136"/>
    </source>
</evidence>
<dbReference type="Pfam" id="PF24357">
    <property type="entry name" value="TMD0_ABC"/>
    <property type="match status" value="1"/>
</dbReference>
<dbReference type="GO" id="GO:0000329">
    <property type="term" value="C:fungal-type vacuole membrane"/>
    <property type="evidence" value="ECO:0007669"/>
    <property type="project" value="UniProtKB-ARBA"/>
</dbReference>
<dbReference type="CDD" id="cd03250">
    <property type="entry name" value="ABCC_MRP_domain1"/>
    <property type="match status" value="1"/>
</dbReference>
<feature type="transmembrane region" description="Helical" evidence="13">
    <location>
        <begin position="513"/>
        <end position="532"/>
    </location>
</feature>
<keyword evidence="10 13" id="KW-1133">Transmembrane helix</keyword>
<sequence>MIECQDPEGWGPLSSIREPDFTPCFENGVLLNVPIMYMLTVGVIRWFVVSKRPSIATVSFGWHYFSKIAVIALLLVTLLLSASFQKSGREYVGALILVFVIVLHHFEYTRNRVQSGVLLFFWLLFILVHGIKLRTQWWVQDPARGISSAVLALACLMFFLELTRRPKSQAIALEEGGKEVTPELDCNIFSRITFMWLNPLIRLGSQKKLIQEDLGPLRDGEESDELRAKFHVIWDKEMKKKHPSLARALLYLVGWPYVLAGAVKTMTDVLQYLQPLLLKQLIVWITSYATESPLPAYQGVFVAVCMFLASILQTICFHQYFHLCFSASIKVRGALVSTIYRKTLVLDNESRQKSTVGEIVNYMAVDTTRIMDTATNFHHLWSSPFQVIIALYFLYQTMGASTFAGILLLILVIPMNSVIAKSMRKYQKRQMKNKDLRIKLMNELLNGIKVIKLYAWEAPFISKINEVRNHQELATLRKLGYVSTWQTLTMASTPFYVTVATFAMYIATSPEPLTIEVAFVTISIFGMLQFPLTMFPDVVSSVVEAYVSLVRVQDFLLSKENDPHAITRTDYHDMPDWTPDIPLIDVQRGTFRWNSTMIQPTLSDIDLQVKKGDLVAVVGRVGAGKSSLVSALLGDIHKDHGSVILRGSVAYVPQQAWLMNATVRENIVFGHRLDPVFYEKVLEACSLTTDLQVFADGDMTEIGERGINLSGGQKARISMARALYARADIYLMDDPLSAVDAHVGKHLFENVIGPNGLLKNKARLLVTHALSCLPNTDRVVYLQDGQIILDDRFDTLIGKDNALTSLIIDYDSSGAASNQSKNASDNEDESTMTESQIYVEDDYGDDEQQQMGERRASDASIKTLRRASYSPSTWDLAMVQDGRGELVAAEESAKGEVDRQVYKDYIQACSWQYLALAVLIQAVSQTCQVGANLWLKDWAGQSDQGDLGHGVWYLCIYALIGTMGVILASLQSLVIRVFAAIRSARILHQDMLRSVVRSPMVFFDTTPTGRILNRFSKDQHSVDEVMPRKVTNMIRLVPIVVGSVLVIAYSSPLFLALVPPLFYLYRRIQRQFLAASRELKRLDSINRSPVFSHFQESINGVATIRSYDQQDRFIHQSAYHLDRSHQSFYPFNACNRWLSMRLEFLGAVVILAASLLPVLAILLGSVSLDVGLVAVAVTYALTITNSLTWTIRMYCEIENSIVSVERIRDYIGLPGEKYEGAIELSAQDPWPQQGTIAFEGYGTQYRPGLPMCLDKVSFTVQGGMKIGIVGRTGSGKSSLALSLFRLLEATHGRIVVDGKVVADLGLTDLRSRLSVIPQDPQIFAGTLRFNLDPFGKADDAALWTALKRAHLYELVHNMDGQLDSVVVEGGENLSVGQRQLICLARALLRQSSILVLDEATASVDVHTDVLIQQTIREEFKACTILTIAHRINTVMDADQILCLSQGQVVAFDSPEALLQDRASMFYSLYVAESK</sequence>
<keyword evidence="17" id="KW-1185">Reference proteome</keyword>
<dbReference type="InterPro" id="IPR050173">
    <property type="entry name" value="ABC_transporter_C-like"/>
</dbReference>
<dbReference type="Gene3D" id="1.20.1560.10">
    <property type="entry name" value="ABC transporter type 1, transmembrane domain"/>
    <property type="match status" value="2"/>
</dbReference>
<dbReference type="FunFam" id="1.20.1560.10:FF:000010">
    <property type="entry name" value="Multidrug resistance-associated ABC transporter"/>
    <property type="match status" value="1"/>
</dbReference>
<keyword evidence="4" id="KW-0926">Vacuole</keyword>
<organism evidence="16 17">
    <name type="scientific">Hesseltinella vesiculosa</name>
    <dbReference type="NCBI Taxonomy" id="101127"/>
    <lineage>
        <taxon>Eukaryota</taxon>
        <taxon>Fungi</taxon>
        <taxon>Fungi incertae sedis</taxon>
        <taxon>Mucoromycota</taxon>
        <taxon>Mucoromycotina</taxon>
        <taxon>Mucoromycetes</taxon>
        <taxon>Mucorales</taxon>
        <taxon>Cunninghamellaceae</taxon>
        <taxon>Hesseltinella</taxon>
    </lineage>
</organism>
<evidence type="ECO:0000256" key="1">
    <source>
        <dbReference type="ARBA" id="ARBA00004128"/>
    </source>
</evidence>
<feature type="transmembrane region" description="Helical" evidence="13">
    <location>
        <begin position="1144"/>
        <end position="1163"/>
    </location>
</feature>
<dbReference type="SUPFAM" id="SSF90123">
    <property type="entry name" value="ABC transporter transmembrane region"/>
    <property type="match status" value="2"/>
</dbReference>
<evidence type="ECO:0000313" key="16">
    <source>
        <dbReference type="EMBL" id="ORX44613.1"/>
    </source>
</evidence>
<name>A0A1X2G5G3_9FUNG</name>
<dbReference type="CDD" id="cd18580">
    <property type="entry name" value="ABC_6TM_ABCC_D2"/>
    <property type="match status" value="1"/>
</dbReference>
<dbReference type="Gene3D" id="3.40.50.300">
    <property type="entry name" value="P-loop containing nucleotide triphosphate hydrolases"/>
    <property type="match status" value="2"/>
</dbReference>
<feature type="transmembrane region" description="Helical" evidence="13">
    <location>
        <begin position="143"/>
        <end position="160"/>
    </location>
</feature>
<feature type="transmembrane region" description="Helical" evidence="13">
    <location>
        <begin position="60"/>
        <end position="82"/>
    </location>
</feature>
<protein>
    <submittedName>
        <fullName evidence="16">Multi drug resistance-associated protein MRP</fullName>
    </submittedName>
</protein>
<dbReference type="InterPro" id="IPR027417">
    <property type="entry name" value="P-loop_NTPase"/>
</dbReference>
<dbReference type="InterPro" id="IPR036640">
    <property type="entry name" value="ABC1_TM_sf"/>
</dbReference>
<feature type="transmembrane region" description="Helical" evidence="13">
    <location>
        <begin position="377"/>
        <end position="395"/>
    </location>
</feature>
<dbReference type="FunFam" id="3.40.50.300:FF:000074">
    <property type="entry name" value="Multidrug resistance-associated protein 5 isoform 1"/>
    <property type="match status" value="1"/>
</dbReference>
<feature type="transmembrane region" description="Helical" evidence="13">
    <location>
        <begin position="88"/>
        <end position="106"/>
    </location>
</feature>
<dbReference type="GO" id="GO:0016887">
    <property type="term" value="F:ATP hydrolysis activity"/>
    <property type="evidence" value="ECO:0007669"/>
    <property type="project" value="InterPro"/>
</dbReference>
<feature type="transmembrane region" description="Helical" evidence="13">
    <location>
        <begin position="913"/>
        <end position="931"/>
    </location>
</feature>
<feature type="domain" description="ABC transmembrane type-1" evidence="15">
    <location>
        <begin position="258"/>
        <end position="544"/>
    </location>
</feature>
<comment type="caution">
    <text evidence="16">The sequence shown here is derived from an EMBL/GenBank/DDBJ whole genome shotgun (WGS) entry which is preliminary data.</text>
</comment>
<dbReference type="SUPFAM" id="SSF52540">
    <property type="entry name" value="P-loop containing nucleoside triphosphate hydrolases"/>
    <property type="match status" value="2"/>
</dbReference>
<evidence type="ECO:0000256" key="2">
    <source>
        <dbReference type="ARBA" id="ARBA00009726"/>
    </source>
</evidence>
<feature type="transmembrane region" description="Helical" evidence="13">
    <location>
        <begin position="951"/>
        <end position="979"/>
    </location>
</feature>
<feature type="region of interest" description="Disordered" evidence="12">
    <location>
        <begin position="814"/>
        <end position="833"/>
    </location>
</feature>
<accession>A0A1X2G5G3</accession>
<dbReference type="InterPro" id="IPR003593">
    <property type="entry name" value="AAA+_ATPase"/>
</dbReference>
<keyword evidence="7" id="KW-0547">Nucleotide-binding</keyword>
<keyword evidence="5 13" id="KW-0812">Transmembrane</keyword>
<comment type="similarity">
    <text evidence="2">Belongs to the ABC transporter superfamily. ABCC family. Conjugate transporter (TC 3.A.1.208) subfamily.</text>
</comment>
<comment type="subcellular location">
    <subcellularLocation>
        <location evidence="1">Vacuole membrane</location>
        <topology evidence="1">Multi-pass membrane protein</topology>
    </subcellularLocation>
</comment>
<dbReference type="InterPro" id="IPR044726">
    <property type="entry name" value="ABCC_6TM_D2"/>
</dbReference>
<feature type="domain" description="ABC transporter" evidence="14">
    <location>
        <begin position="1236"/>
        <end position="1470"/>
    </location>
</feature>
<gene>
    <name evidence="16" type="ORF">DM01DRAFT_1411284</name>
</gene>
<dbReference type="GO" id="GO:0005524">
    <property type="term" value="F:ATP binding"/>
    <property type="evidence" value="ECO:0007669"/>
    <property type="project" value="UniProtKB-KW"/>
</dbReference>
<evidence type="ECO:0000256" key="8">
    <source>
        <dbReference type="ARBA" id="ARBA00022840"/>
    </source>
</evidence>
<evidence type="ECO:0000256" key="7">
    <source>
        <dbReference type="ARBA" id="ARBA00022741"/>
    </source>
</evidence>
<dbReference type="PANTHER" id="PTHR24223">
    <property type="entry name" value="ATP-BINDING CASSETTE SUB-FAMILY C"/>
    <property type="match status" value="1"/>
</dbReference>
<feature type="compositionally biased region" description="Polar residues" evidence="12">
    <location>
        <begin position="814"/>
        <end position="823"/>
    </location>
</feature>
<dbReference type="InterPro" id="IPR056227">
    <property type="entry name" value="TMD0_ABC"/>
</dbReference>
<evidence type="ECO:0000256" key="5">
    <source>
        <dbReference type="ARBA" id="ARBA00022692"/>
    </source>
</evidence>
<evidence type="ECO:0000256" key="12">
    <source>
        <dbReference type="SAM" id="MobiDB-lite"/>
    </source>
</evidence>
<evidence type="ECO:0000256" key="3">
    <source>
        <dbReference type="ARBA" id="ARBA00022448"/>
    </source>
</evidence>
<dbReference type="SMART" id="SM00382">
    <property type="entry name" value="AAA"/>
    <property type="match status" value="2"/>
</dbReference>
<dbReference type="PROSITE" id="PS00211">
    <property type="entry name" value="ABC_TRANSPORTER_1"/>
    <property type="match status" value="2"/>
</dbReference>
<feature type="transmembrane region" description="Helical" evidence="13">
    <location>
        <begin position="1170"/>
        <end position="1191"/>
    </location>
</feature>
<dbReference type="GO" id="GO:0140359">
    <property type="term" value="F:ABC-type transporter activity"/>
    <property type="evidence" value="ECO:0007669"/>
    <property type="project" value="InterPro"/>
</dbReference>
<dbReference type="EMBL" id="MCGT01000047">
    <property type="protein sequence ID" value="ORX44613.1"/>
    <property type="molecule type" value="Genomic_DNA"/>
</dbReference>
<reference evidence="16 17" key="1">
    <citation type="submission" date="2016-07" db="EMBL/GenBank/DDBJ databases">
        <title>Pervasive Adenine N6-methylation of Active Genes in Fungi.</title>
        <authorList>
            <consortium name="DOE Joint Genome Institute"/>
            <person name="Mondo S.J."/>
            <person name="Dannebaum R.O."/>
            <person name="Kuo R.C."/>
            <person name="Labutti K."/>
            <person name="Haridas S."/>
            <person name="Kuo A."/>
            <person name="Salamov A."/>
            <person name="Ahrendt S.R."/>
            <person name="Lipzen A."/>
            <person name="Sullivan W."/>
            <person name="Andreopoulos W.B."/>
            <person name="Clum A."/>
            <person name="Lindquist E."/>
            <person name="Daum C."/>
            <person name="Ramamoorthy G.K."/>
            <person name="Gryganskyi A."/>
            <person name="Culley D."/>
            <person name="Magnuson J.K."/>
            <person name="James T.Y."/>
            <person name="O'Malley M.A."/>
            <person name="Stajich J.E."/>
            <person name="Spatafora J.W."/>
            <person name="Visel A."/>
            <person name="Grigoriev I.V."/>
        </authorList>
    </citation>
    <scope>NUCLEOTIDE SEQUENCE [LARGE SCALE GENOMIC DNA]</scope>
    <source>
        <strain evidence="16 17">NRRL 3301</strain>
    </source>
</reference>
<feature type="transmembrane region" description="Helical" evidence="13">
    <location>
        <begin position="248"/>
        <end position="267"/>
    </location>
</feature>
<evidence type="ECO:0000313" key="17">
    <source>
        <dbReference type="Proteomes" id="UP000242146"/>
    </source>
</evidence>
<feature type="transmembrane region" description="Helical" evidence="13">
    <location>
        <begin position="401"/>
        <end position="420"/>
    </location>
</feature>
<dbReference type="InterPro" id="IPR017871">
    <property type="entry name" value="ABC_transporter-like_CS"/>
</dbReference>
<feature type="domain" description="ABC transmembrane type-1" evidence="15">
    <location>
        <begin position="915"/>
        <end position="1199"/>
    </location>
</feature>
<evidence type="ECO:0000259" key="15">
    <source>
        <dbReference type="PROSITE" id="PS50929"/>
    </source>
</evidence>